<dbReference type="InterPro" id="IPR006638">
    <property type="entry name" value="Elp3/MiaA/NifB-like_rSAM"/>
</dbReference>
<dbReference type="SUPFAM" id="SSF102114">
    <property type="entry name" value="Radical SAM enzymes"/>
    <property type="match status" value="1"/>
</dbReference>
<reference evidence="2 3" key="1">
    <citation type="submission" date="2016-10" db="EMBL/GenBank/DDBJ databases">
        <authorList>
            <person name="de Groot N.N."/>
        </authorList>
    </citation>
    <scope>NUCLEOTIDE SEQUENCE [LARGE SCALE GENOMIC DNA]</scope>
    <source>
        <strain evidence="2 3">DSM 2784</strain>
    </source>
</reference>
<dbReference type="CDD" id="cd01335">
    <property type="entry name" value="Radical_SAM"/>
    <property type="match status" value="1"/>
</dbReference>
<accession>A0A1G5RSX8</accession>
<sequence>MIKEKLNSILDLVEKPARYIGMEMHSIQKADEEVNVRFAFAFPDTYEVGMSHLGLHILYQMINREKGLQCERVFAPWTDMEAVMRSAEIPLYTLESYKPLSEMDVVGFTLQYELSYTNILNMLNLGGIPMLSKDRGAEDPIVIAGGPCAFNPEPLAEIMDLFVIGEGEAVTLELLRLLEAMKLAPNFERAAFLKAASQLEGIYVPSFYDVKYNEDGTLAAFKALEPEAPSKIRKRLMKDLNQTYFPDKFIVPFIDTVHDRAMVELFRGCTRGCRFCQAGMIYRPIRERSSEEVVRLSEALLASTGYEELSLTSLSTLDHSEIRPTIEALSKLNEDAKIGLSLPSLRLDSFSVEVLKEIQKVRKTGLTFAPEAGTQRMRDIINKNVDEQDLTETMRQIFELGWDKVKLYFMIGLPYETMEDVDGINDLGNLVTGIHKHVASPLKSKGLSVTISASCFVPKPFTPFQWEPQDSLEQFEEKQRHLKQRITNKKIKFSYHDARTSRVEAVFARGDRRVGKALIEAWKSGARFDGWGDYFSYERWVEAFEKTGLNMDFFATRKRSYSELLPWDHIDAGVDKHFLVIENENAKTGKVTQDCRDGCIGCGVNVCWGGLC</sequence>
<proteinExistence type="predicted"/>
<dbReference type="InterPro" id="IPR023404">
    <property type="entry name" value="rSAM_horseshoe"/>
</dbReference>
<dbReference type="SFLD" id="SFLDG01082">
    <property type="entry name" value="B12-binding_domain_containing"/>
    <property type="match status" value="1"/>
</dbReference>
<dbReference type="SFLD" id="SFLDS00029">
    <property type="entry name" value="Radical_SAM"/>
    <property type="match status" value="1"/>
</dbReference>
<dbReference type="AlphaFoldDB" id="A0A1G5RSX8"/>
<evidence type="ECO:0000313" key="2">
    <source>
        <dbReference type="EMBL" id="SCZ77204.1"/>
    </source>
</evidence>
<dbReference type="GO" id="GO:0051536">
    <property type="term" value="F:iron-sulfur cluster binding"/>
    <property type="evidence" value="ECO:0007669"/>
    <property type="project" value="InterPro"/>
</dbReference>
<dbReference type="PANTHER" id="PTHR42731">
    <property type="entry name" value="SLL1084 PROTEIN"/>
    <property type="match status" value="1"/>
</dbReference>
<dbReference type="Gene3D" id="3.80.30.20">
    <property type="entry name" value="tm_1862 like domain"/>
    <property type="match status" value="1"/>
</dbReference>
<evidence type="ECO:0000313" key="3">
    <source>
        <dbReference type="Proteomes" id="UP000199208"/>
    </source>
</evidence>
<dbReference type="STRING" id="1120920.SAMN03080599_00651"/>
<dbReference type="RefSeq" id="WP_092589438.1">
    <property type="nucleotide sequence ID" value="NZ_FMWL01000002.1"/>
</dbReference>
<dbReference type="OrthoDB" id="9806827at2"/>
<dbReference type="Pfam" id="PF04055">
    <property type="entry name" value="Radical_SAM"/>
    <property type="match status" value="1"/>
</dbReference>
<protein>
    <submittedName>
        <fullName evidence="2">Radical SAM family uncharacterized protein</fullName>
    </submittedName>
</protein>
<dbReference type="InterPro" id="IPR045784">
    <property type="entry name" value="Radical_SAM_N2"/>
</dbReference>
<feature type="domain" description="Elp3/MiaA/NifB-like radical SAM core" evidence="1">
    <location>
        <begin position="259"/>
        <end position="484"/>
    </location>
</feature>
<dbReference type="Pfam" id="PF19864">
    <property type="entry name" value="Radical_SAM_N2"/>
    <property type="match status" value="1"/>
</dbReference>
<dbReference type="SMART" id="SM00729">
    <property type="entry name" value="Elp3"/>
    <property type="match status" value="1"/>
</dbReference>
<dbReference type="NCBIfam" id="TIGR03960">
    <property type="entry name" value="rSAM_fuse_unch"/>
    <property type="match status" value="1"/>
</dbReference>
<name>A0A1G5RSX8_9FIRM</name>
<dbReference type="InterPro" id="IPR007197">
    <property type="entry name" value="rSAM"/>
</dbReference>
<dbReference type="EMBL" id="FMWL01000002">
    <property type="protein sequence ID" value="SCZ77204.1"/>
    <property type="molecule type" value="Genomic_DNA"/>
</dbReference>
<dbReference type="InterPro" id="IPR023862">
    <property type="entry name" value="CHP03960_rSAM"/>
</dbReference>
<organism evidence="2 3">
    <name type="scientific">Acidaminobacter hydrogenoformans DSM 2784</name>
    <dbReference type="NCBI Taxonomy" id="1120920"/>
    <lineage>
        <taxon>Bacteria</taxon>
        <taxon>Bacillati</taxon>
        <taxon>Bacillota</taxon>
        <taxon>Clostridia</taxon>
        <taxon>Peptostreptococcales</taxon>
        <taxon>Acidaminobacteraceae</taxon>
        <taxon>Acidaminobacter</taxon>
    </lineage>
</organism>
<dbReference type="Proteomes" id="UP000199208">
    <property type="component" value="Unassembled WGS sequence"/>
</dbReference>
<dbReference type="InterPro" id="IPR058240">
    <property type="entry name" value="rSAM_sf"/>
</dbReference>
<dbReference type="PANTHER" id="PTHR42731:SF1">
    <property type="entry name" value="RADICAL SAM DOMAIN PROTEIN"/>
    <property type="match status" value="1"/>
</dbReference>
<evidence type="ECO:0000259" key="1">
    <source>
        <dbReference type="SMART" id="SM00729"/>
    </source>
</evidence>
<gene>
    <name evidence="2" type="ORF">SAMN03080599_00651</name>
</gene>
<keyword evidence="3" id="KW-1185">Reference proteome</keyword>
<dbReference type="GO" id="GO:0003824">
    <property type="term" value="F:catalytic activity"/>
    <property type="evidence" value="ECO:0007669"/>
    <property type="project" value="InterPro"/>
</dbReference>